<protein>
    <submittedName>
        <fullName evidence="2">ADPribosylglycohydrolase superfamily protein</fullName>
    </submittedName>
</protein>
<sequence length="405" mass="44125">MSSQLLQHSVLSPTIPEDESALEHNTNQRHTMWWSHKTPAVKHEQRTPPADTFAPLDFVVPAGASTLDKATLVDKIRGAIIGNGIGDAIGVITEFSNKDSVIREFGKDHDFTFADPSRFPRGDWTDDTDQMVAILDMLIENGHVSPYDFAERLEFWIQNGFPDLGDTCGMGLGGTVAQSVFNSGFHEDPWGSAEDTWLSRNKQAAANGAGQSTATPEETRALADRALRLAEAKLDPQYLEEFRRYCTAQRVEDLQLDEYRAIGYTMKCIGSGFYALTCGKDFRTVINEITQEAGDADTNGAVAGAMLGCKVGYSHLPQDWVRGLAWHDWLMQKIDRLLVKMGLLDAPAAPPAPAAPYPERSFAARKARRAAAAAAAPAHPAPAPAPIEVTERQDPLLGEPPVEGG</sequence>
<dbReference type="InterPro" id="IPR050792">
    <property type="entry name" value="ADP-ribosylglycohydrolase"/>
</dbReference>
<dbReference type="PANTHER" id="PTHR16222:SF28">
    <property type="entry name" value="ADP-RIBOSYLGLYCOHYDROLASE"/>
    <property type="match status" value="1"/>
</dbReference>
<dbReference type="InterPro" id="IPR005502">
    <property type="entry name" value="Ribosyl_crysJ1"/>
</dbReference>
<keyword evidence="3" id="KW-1185">Reference proteome</keyword>
<evidence type="ECO:0000313" key="3">
    <source>
        <dbReference type="Proteomes" id="UP001141327"/>
    </source>
</evidence>
<proteinExistence type="predicted"/>
<dbReference type="SUPFAM" id="SSF101478">
    <property type="entry name" value="ADP-ribosylglycohydrolase"/>
    <property type="match status" value="1"/>
</dbReference>
<gene>
    <name evidence="2" type="ORF">PAPYR_3666</name>
</gene>
<comment type="caution">
    <text evidence="2">The sequence shown here is derived from an EMBL/GenBank/DDBJ whole genome shotgun (WGS) entry which is preliminary data.</text>
</comment>
<dbReference type="InterPro" id="IPR036705">
    <property type="entry name" value="Ribosyl_crysJ1_sf"/>
</dbReference>
<feature type="compositionally biased region" description="Polar residues" evidence="1">
    <location>
        <begin position="1"/>
        <end position="12"/>
    </location>
</feature>
<dbReference type="Pfam" id="PF03747">
    <property type="entry name" value="ADP_ribosyl_GH"/>
    <property type="match status" value="2"/>
</dbReference>
<name>A0ABQ8UP89_9EUKA</name>
<evidence type="ECO:0000313" key="2">
    <source>
        <dbReference type="EMBL" id="KAJ4460267.1"/>
    </source>
</evidence>
<reference evidence="2" key="1">
    <citation type="journal article" date="2022" name="bioRxiv">
        <title>Genomics of Preaxostyla Flagellates Illuminates Evolutionary Transitions and the Path Towards Mitochondrial Loss.</title>
        <authorList>
            <person name="Novak L.V.F."/>
            <person name="Treitli S.C."/>
            <person name="Pyrih J."/>
            <person name="Halakuc P."/>
            <person name="Pipaliya S.V."/>
            <person name="Vacek V."/>
            <person name="Brzon O."/>
            <person name="Soukal P."/>
            <person name="Eme L."/>
            <person name="Dacks J.B."/>
            <person name="Karnkowska A."/>
            <person name="Elias M."/>
            <person name="Hampl V."/>
        </authorList>
    </citation>
    <scope>NUCLEOTIDE SEQUENCE</scope>
    <source>
        <strain evidence="2">RCP-MX</strain>
    </source>
</reference>
<dbReference type="PANTHER" id="PTHR16222">
    <property type="entry name" value="ADP-RIBOSYLGLYCOHYDROLASE"/>
    <property type="match status" value="1"/>
</dbReference>
<organism evidence="2 3">
    <name type="scientific">Paratrimastix pyriformis</name>
    <dbReference type="NCBI Taxonomy" id="342808"/>
    <lineage>
        <taxon>Eukaryota</taxon>
        <taxon>Metamonada</taxon>
        <taxon>Preaxostyla</taxon>
        <taxon>Paratrimastigidae</taxon>
        <taxon>Paratrimastix</taxon>
    </lineage>
</organism>
<accession>A0ABQ8UP89</accession>
<dbReference type="Gene3D" id="1.10.4080.10">
    <property type="entry name" value="ADP-ribosylation/Crystallin J1"/>
    <property type="match status" value="2"/>
</dbReference>
<dbReference type="Proteomes" id="UP001141327">
    <property type="component" value="Unassembled WGS sequence"/>
</dbReference>
<evidence type="ECO:0000256" key="1">
    <source>
        <dbReference type="SAM" id="MobiDB-lite"/>
    </source>
</evidence>
<feature type="region of interest" description="Disordered" evidence="1">
    <location>
        <begin position="1"/>
        <end position="27"/>
    </location>
</feature>
<dbReference type="EMBL" id="JAPMOS010000014">
    <property type="protein sequence ID" value="KAJ4460267.1"/>
    <property type="molecule type" value="Genomic_DNA"/>
</dbReference>
<feature type="region of interest" description="Disordered" evidence="1">
    <location>
        <begin position="368"/>
        <end position="405"/>
    </location>
</feature>